<keyword evidence="2" id="KW-1185">Reference proteome</keyword>
<proteinExistence type="predicted"/>
<comment type="caution">
    <text evidence="1">The sequence shown here is derived from an EMBL/GenBank/DDBJ whole genome shotgun (WGS) entry which is preliminary data.</text>
</comment>
<dbReference type="Proteomes" id="UP000262621">
    <property type="component" value="Unassembled WGS sequence"/>
</dbReference>
<organism evidence="1 2">
    <name type="scientific">Micromonospora craniellae</name>
    <dbReference type="NCBI Taxonomy" id="2294034"/>
    <lineage>
        <taxon>Bacteria</taxon>
        <taxon>Bacillati</taxon>
        <taxon>Actinomycetota</taxon>
        <taxon>Actinomycetes</taxon>
        <taxon>Micromonosporales</taxon>
        <taxon>Micromonosporaceae</taxon>
        <taxon>Micromonospora</taxon>
    </lineage>
</organism>
<evidence type="ECO:0000313" key="2">
    <source>
        <dbReference type="Proteomes" id="UP000262621"/>
    </source>
</evidence>
<sequence>MSLMSDVELILSALMVGAAAGTTAGVTSAAQSVVVDAYTGLRELLRRAFVREGRSDAVLEAVEAEPGAWQSDVSEALTIARAGEDPRVLAAAQALLAAADPAGWQAGKYRIGTSTISGGHVGDTINQVTNNLGATGEFHAQVSFGSTSIPPAQPGMA</sequence>
<evidence type="ECO:0000313" key="1">
    <source>
        <dbReference type="EMBL" id="RFS43209.1"/>
    </source>
</evidence>
<name>A0A372FRS2_9ACTN</name>
<accession>A0A372FRS2</accession>
<reference evidence="1 2" key="1">
    <citation type="submission" date="2018-08" db="EMBL/GenBank/DDBJ databases">
        <title>Verrucosispora craniellae sp. nov., isolated from a marine sponge in the South China Sea.</title>
        <authorList>
            <person name="Li L."/>
            <person name="Lin H.W."/>
        </authorList>
    </citation>
    <scope>NUCLEOTIDE SEQUENCE [LARGE SCALE GENOMIC DNA]</scope>
    <source>
        <strain evidence="1 2">LHW63014</strain>
    </source>
</reference>
<protein>
    <submittedName>
        <fullName evidence="1">Uncharacterized protein</fullName>
    </submittedName>
</protein>
<dbReference type="AlphaFoldDB" id="A0A372FRS2"/>
<gene>
    <name evidence="1" type="ORF">D0Q02_29070</name>
</gene>
<dbReference type="EMBL" id="QVFU01000075">
    <property type="protein sequence ID" value="RFS43209.1"/>
    <property type="molecule type" value="Genomic_DNA"/>
</dbReference>